<dbReference type="GO" id="GO:0071949">
    <property type="term" value="F:FAD binding"/>
    <property type="evidence" value="ECO:0007669"/>
    <property type="project" value="InterPro"/>
</dbReference>
<reference evidence="2 3" key="1">
    <citation type="journal article" date="2016" name="J. Microbiol.">
        <title>Dankookia rubra gen. nov., sp. nov., an alphaproteobacterium isolated from sediment of a shallow stream.</title>
        <authorList>
            <person name="Kim W.H."/>
            <person name="Kim D.H."/>
            <person name="Kang K."/>
            <person name="Ahn T.Y."/>
        </authorList>
    </citation>
    <scope>NUCLEOTIDE SEQUENCE [LARGE SCALE GENOMIC DNA]</scope>
    <source>
        <strain evidence="2 3">JCM30602</strain>
    </source>
</reference>
<dbReference type="InterPro" id="IPR036046">
    <property type="entry name" value="Acylphosphatase-like_dom_sf"/>
</dbReference>
<gene>
    <name evidence="2" type="ORF">E2C06_02320</name>
</gene>
<dbReference type="OrthoDB" id="196105at2"/>
<dbReference type="PROSITE" id="PS50925">
    <property type="entry name" value="BLUF"/>
    <property type="match status" value="1"/>
</dbReference>
<feature type="domain" description="BLUF" evidence="1">
    <location>
        <begin position="3"/>
        <end position="93"/>
    </location>
</feature>
<dbReference type="Pfam" id="PF04940">
    <property type="entry name" value="BLUF"/>
    <property type="match status" value="1"/>
</dbReference>
<dbReference type="SMART" id="SM01034">
    <property type="entry name" value="BLUF"/>
    <property type="match status" value="1"/>
</dbReference>
<proteinExistence type="predicted"/>
<comment type="caution">
    <text evidence="2">The sequence shown here is derived from an EMBL/GenBank/DDBJ whole genome shotgun (WGS) entry which is preliminary data.</text>
</comment>
<dbReference type="RefSeq" id="WP_133286967.1">
    <property type="nucleotide sequence ID" value="NZ_SMSJ01000002.1"/>
</dbReference>
<name>A0A4R5QL32_9PROT</name>
<dbReference type="Gene3D" id="3.30.70.100">
    <property type="match status" value="1"/>
</dbReference>
<protein>
    <submittedName>
        <fullName evidence="2">BLUF domain-containing protein</fullName>
    </submittedName>
</protein>
<dbReference type="EMBL" id="SMSJ01000002">
    <property type="protein sequence ID" value="TDH64202.1"/>
    <property type="molecule type" value="Genomic_DNA"/>
</dbReference>
<evidence type="ECO:0000259" key="1">
    <source>
        <dbReference type="PROSITE" id="PS50925"/>
    </source>
</evidence>
<evidence type="ECO:0000313" key="3">
    <source>
        <dbReference type="Proteomes" id="UP000295096"/>
    </source>
</evidence>
<keyword evidence="3" id="KW-1185">Reference proteome</keyword>
<dbReference type="GO" id="GO:0009882">
    <property type="term" value="F:blue light photoreceptor activity"/>
    <property type="evidence" value="ECO:0007669"/>
    <property type="project" value="InterPro"/>
</dbReference>
<organism evidence="2 3">
    <name type="scientific">Dankookia rubra</name>
    <dbReference type="NCBI Taxonomy" id="1442381"/>
    <lineage>
        <taxon>Bacteria</taxon>
        <taxon>Pseudomonadati</taxon>
        <taxon>Pseudomonadota</taxon>
        <taxon>Alphaproteobacteria</taxon>
        <taxon>Acetobacterales</taxon>
        <taxon>Roseomonadaceae</taxon>
        <taxon>Dankookia</taxon>
    </lineage>
</organism>
<dbReference type="InterPro" id="IPR007024">
    <property type="entry name" value="BLUF_domain"/>
</dbReference>
<sequence>MPLTQLIYTSRPFGFDAQTLDDILLAARRNNERDGITGALVCRADLYVQMLEGERAAVTATFGRILRDERHVEVTLIWYGDTPSRLFPDWAMRDDPARSWMWDQSAVRLGAAREAGAGAYRRLFDRVSQEPQEKMAW</sequence>
<dbReference type="AlphaFoldDB" id="A0A4R5QL32"/>
<dbReference type="SUPFAM" id="SSF54975">
    <property type="entry name" value="Acylphosphatase/BLUF domain-like"/>
    <property type="match status" value="1"/>
</dbReference>
<evidence type="ECO:0000313" key="2">
    <source>
        <dbReference type="EMBL" id="TDH64202.1"/>
    </source>
</evidence>
<dbReference type="Proteomes" id="UP000295096">
    <property type="component" value="Unassembled WGS sequence"/>
</dbReference>
<accession>A0A4R5QL32</accession>